<evidence type="ECO:0000256" key="1">
    <source>
        <dbReference type="ARBA" id="ARBA00002397"/>
    </source>
</evidence>
<protein>
    <submittedName>
        <fullName evidence="4">Flagellar protein FlgN</fullName>
    </submittedName>
</protein>
<dbReference type="Proteomes" id="UP000521868">
    <property type="component" value="Unassembled WGS sequence"/>
</dbReference>
<dbReference type="SUPFAM" id="SSF140566">
    <property type="entry name" value="FlgN-like"/>
    <property type="match status" value="1"/>
</dbReference>
<dbReference type="InterPro" id="IPR007809">
    <property type="entry name" value="FlgN-like"/>
</dbReference>
<dbReference type="AlphaFoldDB" id="A0A7X6I6B2"/>
<proteinExistence type="inferred from homology"/>
<keyword evidence="5" id="KW-1185">Reference proteome</keyword>
<accession>A0A7X6I6B2</accession>
<dbReference type="GO" id="GO:0044780">
    <property type="term" value="P:bacterial-type flagellum assembly"/>
    <property type="evidence" value="ECO:0007669"/>
    <property type="project" value="InterPro"/>
</dbReference>
<evidence type="ECO:0000313" key="4">
    <source>
        <dbReference type="EMBL" id="NKE66186.1"/>
    </source>
</evidence>
<evidence type="ECO:0000256" key="3">
    <source>
        <dbReference type="ARBA" id="ARBA00022795"/>
    </source>
</evidence>
<keyword evidence="4" id="KW-0966">Cell projection</keyword>
<keyword evidence="3" id="KW-1005">Bacterial flagellum biogenesis</keyword>
<reference evidence="4 5" key="1">
    <citation type="journal article" date="2020" name="Nature">
        <title>Bacterial chemolithoautotrophy via manganese oxidation.</title>
        <authorList>
            <person name="Yu H."/>
            <person name="Leadbetter J.R."/>
        </authorList>
    </citation>
    <scope>NUCLEOTIDE SEQUENCE [LARGE SCALE GENOMIC DNA]</scope>
    <source>
        <strain evidence="4 5">RBP-1</strain>
    </source>
</reference>
<dbReference type="Pfam" id="PF05130">
    <property type="entry name" value="FlgN"/>
    <property type="match status" value="1"/>
</dbReference>
<comment type="similarity">
    <text evidence="2">Belongs to the FlgN family.</text>
</comment>
<gene>
    <name evidence="4" type="ORF">RAMLITH_10175</name>
</gene>
<dbReference type="Gene3D" id="1.20.58.300">
    <property type="entry name" value="FlgN-like"/>
    <property type="match status" value="1"/>
</dbReference>
<dbReference type="EMBL" id="VTOX01000003">
    <property type="protein sequence ID" value="NKE66186.1"/>
    <property type="molecule type" value="Genomic_DNA"/>
</dbReference>
<evidence type="ECO:0000256" key="2">
    <source>
        <dbReference type="ARBA" id="ARBA00007703"/>
    </source>
</evidence>
<keyword evidence="4" id="KW-0969">Cilium</keyword>
<name>A0A7X6I6B2_9BURK</name>
<comment type="caution">
    <text evidence="4">The sequence shown here is derived from an EMBL/GenBank/DDBJ whole genome shotgun (WGS) entry which is preliminary data.</text>
</comment>
<sequence length="145" mass="15108">MLGHLVAQADCLDAFIAALEAEDDALSQGRLQELPALTGRKNALLASVAELDQAREAAQVALGHPRGRAGADAAAARQGVQDAWTALLARAERARDLNRRVAAKVFTHLDHATQALAVLQADRQPLYGRDGARSVGGGGTSRPAG</sequence>
<dbReference type="InterPro" id="IPR036679">
    <property type="entry name" value="FlgN-like_sf"/>
</dbReference>
<comment type="function">
    <text evidence="1">Required for the efficient initiation of filament assembly.</text>
</comment>
<organism evidence="4 5">
    <name type="scientific">Ramlibacter lithotrophicus</name>
    <dbReference type="NCBI Taxonomy" id="2606681"/>
    <lineage>
        <taxon>Bacteria</taxon>
        <taxon>Pseudomonadati</taxon>
        <taxon>Pseudomonadota</taxon>
        <taxon>Betaproteobacteria</taxon>
        <taxon>Burkholderiales</taxon>
        <taxon>Comamonadaceae</taxon>
        <taxon>Ramlibacter</taxon>
    </lineage>
</organism>
<keyword evidence="4" id="KW-0282">Flagellum</keyword>
<evidence type="ECO:0000313" key="5">
    <source>
        <dbReference type="Proteomes" id="UP000521868"/>
    </source>
</evidence>